<dbReference type="PANTHER" id="PTHR11439:SF450">
    <property type="entry name" value="REVERSE TRANSCRIPTASE TY1_COPIA-TYPE DOMAIN-CONTAINING PROTEIN"/>
    <property type="match status" value="1"/>
</dbReference>
<dbReference type="EMBL" id="QGNW01002246">
    <property type="protein sequence ID" value="RVW22181.1"/>
    <property type="molecule type" value="Genomic_DNA"/>
</dbReference>
<evidence type="ECO:0000313" key="3">
    <source>
        <dbReference type="EMBL" id="RVW22181.1"/>
    </source>
</evidence>
<dbReference type="Pfam" id="PF07727">
    <property type="entry name" value="RVT_2"/>
    <property type="match status" value="1"/>
</dbReference>
<dbReference type="AlphaFoldDB" id="A0A438CG37"/>
<dbReference type="InterPro" id="IPR013103">
    <property type="entry name" value="RVT_2"/>
</dbReference>
<dbReference type="Proteomes" id="UP000288805">
    <property type="component" value="Unassembled WGS sequence"/>
</dbReference>
<proteinExistence type="predicted"/>
<accession>A0A438CG37</accession>
<reference evidence="3 4" key="1">
    <citation type="journal article" date="2018" name="PLoS Genet.">
        <title>Population sequencing reveals clonal diversity and ancestral inbreeding in the grapevine cultivar Chardonnay.</title>
        <authorList>
            <person name="Roach M.J."/>
            <person name="Johnson D.L."/>
            <person name="Bohlmann J."/>
            <person name="van Vuuren H.J."/>
            <person name="Jones S.J."/>
            <person name="Pretorius I.S."/>
            <person name="Schmidt S.A."/>
            <person name="Borneman A.R."/>
        </authorList>
    </citation>
    <scope>NUCLEOTIDE SEQUENCE [LARGE SCALE GENOMIC DNA]</scope>
    <source>
        <strain evidence="4">cv. Chardonnay</strain>
        <tissue evidence="3">Leaf</tissue>
    </source>
</reference>
<sequence>MSSSLMDSMISLMDLNLALLDSTICNNKSSIQSTVEIWNALNQIYSTSSMAQVTELRTNLQTLRKDGLSAEFSYPPMAHPTATHNTVLDTNWYMDSGATHYFTSNINMLDTVTPFSGSDQVIVGNVPLFIFLPLISPSPPTSTSSICSPLIAPTPLPSFLHSVSPSVPHFSLLPPSVNLPIPCVDTNLLHSSRTHNIHPMVASSKAGIYKPKLLLSVFIGKVINCKWAYKLKFQLNGQIERYKARLVAKGYHQTEGIDYFETFSPVVKPPTIYVFMEKPPEFFILSILLMSASWISLSTALNNHPRPGLLLVLVYVEDIIVTRSHSTQVHHTSTSIHLSQAKYITNLLTRIAMLDAKPCPLLCFLTQISLFMMVWLLKMVQIIEVLLVPFSIAGTSHFSLFLQPSFDFNITCYTDVNWASCPYDRHSTSGYYLFLSSNLVFWSSSKQKMVSWSSTKSKYRGVANEVFELAWIESLLRELPITPTRPPLILYDNISATYLAANLISMPEPNMWKSTTTLFGNVFFNALSLSSSHLLMISLLIA</sequence>
<comment type="caution">
    <text evidence="3">The sequence shown here is derived from an EMBL/GenBank/DDBJ whole genome shotgun (WGS) entry which is preliminary data.</text>
</comment>
<dbReference type="PANTHER" id="PTHR11439">
    <property type="entry name" value="GAG-POL-RELATED RETROTRANSPOSON"/>
    <property type="match status" value="1"/>
</dbReference>
<evidence type="ECO:0000313" key="4">
    <source>
        <dbReference type="Proteomes" id="UP000288805"/>
    </source>
</evidence>
<evidence type="ECO:0000256" key="1">
    <source>
        <dbReference type="SAM" id="Phobius"/>
    </source>
</evidence>
<organism evidence="3 4">
    <name type="scientific">Vitis vinifera</name>
    <name type="common">Grape</name>
    <dbReference type="NCBI Taxonomy" id="29760"/>
    <lineage>
        <taxon>Eukaryota</taxon>
        <taxon>Viridiplantae</taxon>
        <taxon>Streptophyta</taxon>
        <taxon>Embryophyta</taxon>
        <taxon>Tracheophyta</taxon>
        <taxon>Spermatophyta</taxon>
        <taxon>Magnoliopsida</taxon>
        <taxon>eudicotyledons</taxon>
        <taxon>Gunneridae</taxon>
        <taxon>Pentapetalae</taxon>
        <taxon>rosids</taxon>
        <taxon>Vitales</taxon>
        <taxon>Vitaceae</taxon>
        <taxon>Viteae</taxon>
        <taxon>Vitis</taxon>
    </lineage>
</organism>
<keyword evidence="1" id="KW-0812">Transmembrane</keyword>
<keyword evidence="1" id="KW-0472">Membrane</keyword>
<keyword evidence="1" id="KW-1133">Transmembrane helix</keyword>
<feature type="domain" description="Reverse transcriptase Ty1/copia-type" evidence="2">
    <location>
        <begin position="221"/>
        <end position="269"/>
    </location>
</feature>
<protein>
    <submittedName>
        <fullName evidence="3">Retrovirus-related Pol polyprotein from transposon RE1</fullName>
    </submittedName>
</protein>
<dbReference type="CDD" id="cd09272">
    <property type="entry name" value="RNase_HI_RT_Ty1"/>
    <property type="match status" value="1"/>
</dbReference>
<gene>
    <name evidence="3" type="primary">RE1_1629</name>
    <name evidence="3" type="ORF">CK203_108840</name>
</gene>
<evidence type="ECO:0000259" key="2">
    <source>
        <dbReference type="Pfam" id="PF07727"/>
    </source>
</evidence>
<feature type="transmembrane region" description="Helical" evidence="1">
    <location>
        <begin position="518"/>
        <end position="541"/>
    </location>
</feature>
<feature type="transmembrane region" description="Helical" evidence="1">
    <location>
        <begin position="382"/>
        <end position="402"/>
    </location>
</feature>
<name>A0A438CG37_VITVI</name>